<feature type="region of interest" description="Disordered" evidence="1">
    <location>
        <begin position="1"/>
        <end position="21"/>
    </location>
</feature>
<gene>
    <name evidence="2" type="ORF">QUW44_00435</name>
</gene>
<protein>
    <submittedName>
        <fullName evidence="2">Uncharacterized protein</fullName>
    </submittedName>
</protein>
<evidence type="ECO:0000313" key="2">
    <source>
        <dbReference type="EMBL" id="MDM8265642.1"/>
    </source>
</evidence>
<reference evidence="3" key="1">
    <citation type="submission" date="2023-06" db="EMBL/GenBank/DDBJ databases">
        <title>Identification and characterization of horizontal gene transfer across gut microbiota members of farm animals based on homology search.</title>
        <authorList>
            <person name="Zeman M."/>
            <person name="Kubasova T."/>
            <person name="Jahodarova E."/>
            <person name="Nykrynova M."/>
            <person name="Rychlik I."/>
        </authorList>
    </citation>
    <scope>NUCLEOTIDE SEQUENCE [LARGE SCALE GENOMIC DNA]</scope>
    <source>
        <strain evidence="3">161_Gplus</strain>
    </source>
</reference>
<evidence type="ECO:0000256" key="1">
    <source>
        <dbReference type="SAM" id="MobiDB-lite"/>
    </source>
</evidence>
<proteinExistence type="predicted"/>
<name>A0ABT7UVT3_9LACO</name>
<dbReference type="EMBL" id="JAUDDW010000001">
    <property type="protein sequence ID" value="MDM8265642.1"/>
    <property type="molecule type" value="Genomic_DNA"/>
</dbReference>
<organism evidence="2 3">
    <name type="scientific">Limosilactobacillus pontis</name>
    <dbReference type="NCBI Taxonomy" id="35787"/>
    <lineage>
        <taxon>Bacteria</taxon>
        <taxon>Bacillati</taxon>
        <taxon>Bacillota</taxon>
        <taxon>Bacilli</taxon>
        <taxon>Lactobacillales</taxon>
        <taxon>Lactobacillaceae</taxon>
        <taxon>Limosilactobacillus</taxon>
    </lineage>
</organism>
<accession>A0ABT7UVT3</accession>
<dbReference type="Proteomes" id="UP001529343">
    <property type="component" value="Unassembled WGS sequence"/>
</dbReference>
<sequence>MEIKAAEVGDQIIDNGNGTKDDQQLHEVRKAMALIDDLEAVADKLPELPREKEVKDDTGESVDEVEKKEQHKVIDLQRKEN</sequence>
<dbReference type="RefSeq" id="WP_289585582.1">
    <property type="nucleotide sequence ID" value="NZ_JAUDDW010000001.1"/>
</dbReference>
<feature type="region of interest" description="Disordered" evidence="1">
    <location>
        <begin position="46"/>
        <end position="81"/>
    </location>
</feature>
<evidence type="ECO:0000313" key="3">
    <source>
        <dbReference type="Proteomes" id="UP001529343"/>
    </source>
</evidence>
<keyword evidence="3" id="KW-1185">Reference proteome</keyword>
<comment type="caution">
    <text evidence="2">The sequence shown here is derived from an EMBL/GenBank/DDBJ whole genome shotgun (WGS) entry which is preliminary data.</text>
</comment>